<evidence type="ECO:0000313" key="2">
    <source>
        <dbReference type="EMBL" id="CAA9519764.1"/>
    </source>
</evidence>
<dbReference type="Gene3D" id="3.40.50.360">
    <property type="match status" value="1"/>
</dbReference>
<dbReference type="InterPro" id="IPR029039">
    <property type="entry name" value="Flavoprotein-like_sf"/>
</dbReference>
<proteinExistence type="predicted"/>
<dbReference type="PANTHER" id="PTHR30543">
    <property type="entry name" value="CHROMATE REDUCTASE"/>
    <property type="match status" value="1"/>
</dbReference>
<evidence type="ECO:0000259" key="1">
    <source>
        <dbReference type="Pfam" id="PF03358"/>
    </source>
</evidence>
<dbReference type="GO" id="GO:0005829">
    <property type="term" value="C:cytosol"/>
    <property type="evidence" value="ECO:0007669"/>
    <property type="project" value="TreeGrafter"/>
</dbReference>
<sequence>MRILGISGSLRRDSWNTTLLRAAADALPHPAELVLHEDLKAVPPFDEDDEHDPHGAVHALRRAVEAADALLIATPEYNHSMPGQLKNALDWLSRPVATSPLRGKPVAVVGASTGLFGAVWAQAEVRRVLTATGAVPLDRELPVGQAAGAFDLDGRLSDPGLAAELAAILGELVATAGERELAGV</sequence>
<reference evidence="2" key="1">
    <citation type="submission" date="2020-02" db="EMBL/GenBank/DDBJ databases">
        <authorList>
            <person name="Meier V. D."/>
        </authorList>
    </citation>
    <scope>NUCLEOTIDE SEQUENCE</scope>
    <source>
        <strain evidence="2">AVDCRST_MAG13</strain>
    </source>
</reference>
<dbReference type="AlphaFoldDB" id="A0A6J4TDG4"/>
<dbReference type="PANTHER" id="PTHR30543:SF21">
    <property type="entry name" value="NAD(P)H-DEPENDENT FMN REDUCTASE LOT6"/>
    <property type="match status" value="1"/>
</dbReference>
<feature type="domain" description="NADPH-dependent FMN reductase-like" evidence="1">
    <location>
        <begin position="1"/>
        <end position="146"/>
    </location>
</feature>
<dbReference type="EMBL" id="CADCVO010000525">
    <property type="protein sequence ID" value="CAA9519764.1"/>
    <property type="molecule type" value="Genomic_DNA"/>
</dbReference>
<accession>A0A6J4TDG4</accession>
<name>A0A6J4TDG4_9ACTN</name>
<dbReference type="GO" id="GO:0016491">
    <property type="term" value="F:oxidoreductase activity"/>
    <property type="evidence" value="ECO:0007669"/>
    <property type="project" value="InterPro"/>
</dbReference>
<dbReference type="InterPro" id="IPR005025">
    <property type="entry name" value="FMN_Rdtase-like_dom"/>
</dbReference>
<dbReference type="InterPro" id="IPR050712">
    <property type="entry name" value="NAD(P)H-dep_reductase"/>
</dbReference>
<gene>
    <name evidence="2" type="ORF">AVDCRST_MAG13-3300</name>
</gene>
<dbReference type="SUPFAM" id="SSF52218">
    <property type="entry name" value="Flavoproteins"/>
    <property type="match status" value="1"/>
</dbReference>
<dbReference type="Pfam" id="PF03358">
    <property type="entry name" value="FMN_red"/>
    <property type="match status" value="1"/>
</dbReference>
<dbReference type="GO" id="GO:0010181">
    <property type="term" value="F:FMN binding"/>
    <property type="evidence" value="ECO:0007669"/>
    <property type="project" value="TreeGrafter"/>
</dbReference>
<organism evidence="2">
    <name type="scientific">uncultured Solirubrobacteraceae bacterium</name>
    <dbReference type="NCBI Taxonomy" id="1162706"/>
    <lineage>
        <taxon>Bacteria</taxon>
        <taxon>Bacillati</taxon>
        <taxon>Actinomycetota</taxon>
        <taxon>Thermoleophilia</taxon>
        <taxon>Solirubrobacterales</taxon>
        <taxon>Solirubrobacteraceae</taxon>
        <taxon>environmental samples</taxon>
    </lineage>
</organism>
<protein>
    <submittedName>
        <fullName evidence="2">NADPH:quinone oxidoreductase</fullName>
    </submittedName>
</protein>